<dbReference type="InterPro" id="IPR015424">
    <property type="entry name" value="PyrdxlP-dep_Trfase"/>
</dbReference>
<dbReference type="InterPro" id="IPR008286">
    <property type="entry name" value="Prn/Lys/Arg_de-COase_C"/>
</dbReference>
<evidence type="ECO:0000256" key="1">
    <source>
        <dbReference type="ARBA" id="ARBA00001933"/>
    </source>
</evidence>
<proteinExistence type="inferred from homology"/>
<keyword evidence="3" id="KW-0210">Decarboxylase</keyword>
<dbReference type="SUPFAM" id="SSF55904">
    <property type="entry name" value="Ornithine decarboxylase C-terminal domain"/>
    <property type="match status" value="1"/>
</dbReference>
<gene>
    <name evidence="8" type="ORF">SAMN05444373_103527</name>
</gene>
<dbReference type="Gene3D" id="3.40.640.10">
    <property type="entry name" value="Type I PLP-dependent aspartate aminotransferase-like (Major domain)"/>
    <property type="match status" value="1"/>
</dbReference>
<dbReference type="InterPro" id="IPR052357">
    <property type="entry name" value="Orn_Lys_Arg_decarboxylase-I"/>
</dbReference>
<name>A0A1M6HUN8_9FIRM</name>
<evidence type="ECO:0000256" key="4">
    <source>
        <dbReference type="ARBA" id="ARBA00022898"/>
    </source>
</evidence>
<sequence length="479" mass="52230">MDTKRNTPIYNMLMNYSGTHPLPFHMPGHVMGRGLADLFKEIGSLDITEIPGSDCLHDPDGVIRMAQELAARAFGARTTHFSVNGSTVGIHAMIRAAVKPGGKILINRDAHRAAFNAIALLKAEPVFLMPEYDPTTRLTLGFREADLRSALSEHPDIEAILLTRPNYYGAAFHIRSMIGIARSVGIPFLVDEAHGAHFAFSDLLPEPALRLGADACVQSLHKTLPAMTQTALVHEGPSSLLEPGRLFRCLSMLQTTSPSYVLMASMDIARDIMEREGAQLYEALYRRIQAFERELEDMGGVRRVVPEAPGLENDFSRIVLSFGPCGLTGFQAERILRESSGIVAEMADEDHVVLIATPFHSDADFENLLAGIREAVRYGEGPQDDRLSVVKAPEGLPERAMNPGDAIDRPAEAVELARAVGRISASAVTPYPPGIPLIMPGEVFSAELVRYLTEIQGSGGRVHGIMEGRVLVIRQAKEN</sequence>
<evidence type="ECO:0000256" key="2">
    <source>
        <dbReference type="ARBA" id="ARBA00010671"/>
    </source>
</evidence>
<dbReference type="Proteomes" id="UP000324781">
    <property type="component" value="Unassembled WGS sequence"/>
</dbReference>
<dbReference type="OrthoDB" id="9815233at2"/>
<evidence type="ECO:0000259" key="6">
    <source>
        <dbReference type="Pfam" id="PF01276"/>
    </source>
</evidence>
<keyword evidence="5" id="KW-0456">Lyase</keyword>
<dbReference type="InterPro" id="IPR015421">
    <property type="entry name" value="PyrdxlP-dep_Trfase_major"/>
</dbReference>
<dbReference type="AlphaFoldDB" id="A0A1M6HUN8"/>
<evidence type="ECO:0000313" key="9">
    <source>
        <dbReference type="Proteomes" id="UP000324781"/>
    </source>
</evidence>
<dbReference type="InterPro" id="IPR000310">
    <property type="entry name" value="Orn/Lys/Arg_deCO2ase_major_dom"/>
</dbReference>
<dbReference type="PANTHER" id="PTHR43277:SF3">
    <property type="entry name" value="DECARBOXYLASE, PUTATIVE-RELATED"/>
    <property type="match status" value="1"/>
</dbReference>
<evidence type="ECO:0000256" key="5">
    <source>
        <dbReference type="ARBA" id="ARBA00023239"/>
    </source>
</evidence>
<evidence type="ECO:0000313" key="8">
    <source>
        <dbReference type="EMBL" id="SHJ25834.1"/>
    </source>
</evidence>
<organism evidence="8 9">
    <name type="scientific">Thermoclostridium caenicola</name>
    <dbReference type="NCBI Taxonomy" id="659425"/>
    <lineage>
        <taxon>Bacteria</taxon>
        <taxon>Bacillati</taxon>
        <taxon>Bacillota</taxon>
        <taxon>Clostridia</taxon>
        <taxon>Eubacteriales</taxon>
        <taxon>Oscillospiraceae</taxon>
        <taxon>Thermoclostridium</taxon>
    </lineage>
</organism>
<reference evidence="8 9" key="1">
    <citation type="submission" date="2016-11" db="EMBL/GenBank/DDBJ databases">
        <authorList>
            <person name="Varghese N."/>
            <person name="Submissions S."/>
        </authorList>
    </citation>
    <scope>NUCLEOTIDE SEQUENCE [LARGE SCALE GENOMIC DNA]</scope>
    <source>
        <strain evidence="8 9">DSM 19027</strain>
    </source>
</reference>
<evidence type="ECO:0000256" key="3">
    <source>
        <dbReference type="ARBA" id="ARBA00022793"/>
    </source>
</evidence>
<dbReference type="Gene3D" id="3.90.100.10">
    <property type="entry name" value="Orn/Lys/Arg decarboxylase, C-terminal domain"/>
    <property type="match status" value="1"/>
</dbReference>
<dbReference type="PANTHER" id="PTHR43277">
    <property type="entry name" value="ARGININE DECARBOXYLASE"/>
    <property type="match status" value="1"/>
</dbReference>
<keyword evidence="9" id="KW-1185">Reference proteome</keyword>
<comment type="cofactor">
    <cofactor evidence="1">
        <name>pyridoxal 5'-phosphate</name>
        <dbReference type="ChEBI" id="CHEBI:597326"/>
    </cofactor>
</comment>
<dbReference type="SUPFAM" id="SSF53383">
    <property type="entry name" value="PLP-dependent transferases"/>
    <property type="match status" value="1"/>
</dbReference>
<feature type="domain" description="Orn/Lys/Arg decarboxylase C-terminal" evidence="7">
    <location>
        <begin position="395"/>
        <end position="458"/>
    </location>
</feature>
<dbReference type="Pfam" id="PF03711">
    <property type="entry name" value="OKR_DC_1_C"/>
    <property type="match status" value="1"/>
</dbReference>
<protein>
    <submittedName>
        <fullName evidence="8">Arginine decarboxylase</fullName>
    </submittedName>
</protein>
<accession>A0A1M6HUN8</accession>
<dbReference type="EMBL" id="FQZP01000035">
    <property type="protein sequence ID" value="SHJ25834.1"/>
    <property type="molecule type" value="Genomic_DNA"/>
</dbReference>
<dbReference type="InterPro" id="IPR036633">
    <property type="entry name" value="Prn/Lys/Arg_de-COase_C_sf"/>
</dbReference>
<dbReference type="Pfam" id="PF01276">
    <property type="entry name" value="OKR_DC_1"/>
    <property type="match status" value="1"/>
</dbReference>
<comment type="similarity">
    <text evidence="2">Belongs to the Orn/Lys/Arg decarboxylase class-I family.</text>
</comment>
<dbReference type="GO" id="GO:0016831">
    <property type="term" value="F:carboxy-lyase activity"/>
    <property type="evidence" value="ECO:0007669"/>
    <property type="project" value="UniProtKB-KW"/>
</dbReference>
<dbReference type="RefSeq" id="WP_149679073.1">
    <property type="nucleotide sequence ID" value="NZ_FQZP01000035.1"/>
</dbReference>
<feature type="domain" description="Orn/Lys/Arg decarboxylases family 1 pyridoxal-P attachment site" evidence="6">
    <location>
        <begin position="7"/>
        <end position="297"/>
    </location>
</feature>
<keyword evidence="4" id="KW-0663">Pyridoxal phosphate</keyword>
<evidence type="ECO:0000259" key="7">
    <source>
        <dbReference type="Pfam" id="PF03711"/>
    </source>
</evidence>